<gene>
    <name evidence="3" type="ORF">H8717_08645</name>
</gene>
<keyword evidence="1" id="KW-0472">Membrane</keyword>
<keyword evidence="1" id="KW-0812">Transmembrane</keyword>
<accession>A0ABR7NJ85</accession>
<evidence type="ECO:0000259" key="2">
    <source>
        <dbReference type="Pfam" id="PF13791"/>
    </source>
</evidence>
<evidence type="ECO:0000256" key="1">
    <source>
        <dbReference type="SAM" id="Phobius"/>
    </source>
</evidence>
<dbReference type="Pfam" id="PF13791">
    <property type="entry name" value="Sigma_reg_C"/>
    <property type="match status" value="1"/>
</dbReference>
<dbReference type="Proteomes" id="UP000658131">
    <property type="component" value="Unassembled WGS sequence"/>
</dbReference>
<keyword evidence="1" id="KW-1133">Transmembrane helix</keyword>
<comment type="caution">
    <text evidence="3">The sequence shown here is derived from an EMBL/GenBank/DDBJ whole genome shotgun (WGS) entry which is preliminary data.</text>
</comment>
<feature type="transmembrane region" description="Helical" evidence="1">
    <location>
        <begin position="67"/>
        <end position="88"/>
    </location>
</feature>
<feature type="domain" description="Sigma factor regulator C-terminal" evidence="2">
    <location>
        <begin position="218"/>
        <end position="385"/>
    </location>
</feature>
<evidence type="ECO:0000313" key="3">
    <source>
        <dbReference type="EMBL" id="MBC8576472.1"/>
    </source>
</evidence>
<evidence type="ECO:0000313" key="4">
    <source>
        <dbReference type="Proteomes" id="UP000658131"/>
    </source>
</evidence>
<dbReference type="RefSeq" id="WP_262399994.1">
    <property type="nucleotide sequence ID" value="NZ_JACRTB010000011.1"/>
</dbReference>
<sequence>MSFREMLEQVKEGRADPECEAAVKAEIEKHEAIADYLAERFDEQFSDQEPSPSPETGRISRRVRLRLLGSACLAVLAVFLIAAAAVLFCDLSYYNPNKGIEARYGGDGQFLLDMAAFTELHSPGYTASYAEAVRSGPGSYDLRIRQNDLFWGRELSSFDRLVRGKTVGSGGRTANEYWRFPIANAFGYRQGLIVWVDENGVEHTEADPDTLADCREALAALPPSSRAAVYVTFGHDLSLEEFDVLLERYGEKVPDLYFAYAAVAARDGYQPGTLGFEPSGAGLVFENAPEEEFPCFELALHDGEMEENRPAVWEEHFRSLLRYLSGRPGFLEAMADVNGISPGYYQEALEYIDQNGIGIYGALVHGGAQDILRLLEEEDVRDFYVENVKLSVLSR</sequence>
<reference evidence="3 4" key="1">
    <citation type="submission" date="2020-08" db="EMBL/GenBank/DDBJ databases">
        <title>Genome public.</title>
        <authorList>
            <person name="Liu C."/>
            <person name="Sun Q."/>
        </authorList>
    </citation>
    <scope>NUCLEOTIDE SEQUENCE [LARGE SCALE GENOMIC DNA]</scope>
    <source>
        <strain evidence="3 4">BX1</strain>
    </source>
</reference>
<proteinExistence type="predicted"/>
<protein>
    <submittedName>
        <fullName evidence="3">Anti sigma factor C-terminal domain-containing protein</fullName>
    </submittedName>
</protein>
<keyword evidence="4" id="KW-1185">Reference proteome</keyword>
<dbReference type="EMBL" id="JACRTB010000011">
    <property type="protein sequence ID" value="MBC8576472.1"/>
    <property type="molecule type" value="Genomic_DNA"/>
</dbReference>
<organism evidence="3 4">
    <name type="scientific">Yanshouia hominis</name>
    <dbReference type="NCBI Taxonomy" id="2763673"/>
    <lineage>
        <taxon>Bacteria</taxon>
        <taxon>Bacillati</taxon>
        <taxon>Bacillota</taxon>
        <taxon>Clostridia</taxon>
        <taxon>Eubacteriales</taxon>
        <taxon>Oscillospiraceae</taxon>
        <taxon>Yanshouia</taxon>
    </lineage>
</organism>
<name>A0ABR7NJ85_9FIRM</name>
<dbReference type="InterPro" id="IPR025672">
    <property type="entry name" value="Sigma_reg_C_dom"/>
</dbReference>